<dbReference type="AlphaFoldDB" id="A0A0N4VVA5"/>
<feature type="domain" description="Neuron-derived neurotrophic factor N-terminal" evidence="1">
    <location>
        <begin position="7"/>
        <end position="60"/>
    </location>
</feature>
<accession>A0A0N4VVA5</accession>
<dbReference type="Pfam" id="PF24354">
    <property type="entry name" value="NDNF_N"/>
    <property type="match status" value="1"/>
</dbReference>
<dbReference type="OMA" id="MISGCCE"/>
<reference evidence="2" key="1">
    <citation type="submission" date="2017-02" db="UniProtKB">
        <authorList>
            <consortium name="WormBaseParasite"/>
        </authorList>
    </citation>
    <scope>IDENTIFICATION</scope>
</reference>
<dbReference type="WBParaSite" id="HPLM_0000122501-mRNA-1">
    <property type="protein sequence ID" value="HPLM_0000122501-mRNA-1"/>
    <property type="gene ID" value="HPLM_0000122501"/>
</dbReference>
<dbReference type="InterPro" id="IPR056225">
    <property type="entry name" value="NDNF_N"/>
</dbReference>
<sequence length="138" mass="15945">LSPTESLDSSRFELIAGQEDDRRMTFFKQNVSRGPLMLALTSSKPSSARLFLSHSQEEMDAFYPPLPHDTRLAYAISKGDSSETNQVLITWKAADRVREVITITTTCLYQKENHSGNRSYTLQEEPYWSRLNYMIEFR</sequence>
<name>A0A0N4VVA5_HAEPC</name>
<evidence type="ECO:0000313" key="2">
    <source>
        <dbReference type="WBParaSite" id="HPLM_0000122501-mRNA-1"/>
    </source>
</evidence>
<organism evidence="2">
    <name type="scientific">Haemonchus placei</name>
    <name type="common">Barber's pole worm</name>
    <dbReference type="NCBI Taxonomy" id="6290"/>
    <lineage>
        <taxon>Eukaryota</taxon>
        <taxon>Metazoa</taxon>
        <taxon>Ecdysozoa</taxon>
        <taxon>Nematoda</taxon>
        <taxon>Chromadorea</taxon>
        <taxon>Rhabditida</taxon>
        <taxon>Rhabditina</taxon>
        <taxon>Rhabditomorpha</taxon>
        <taxon>Strongyloidea</taxon>
        <taxon>Trichostrongylidae</taxon>
        <taxon>Haemonchus</taxon>
    </lineage>
</organism>
<proteinExistence type="predicted"/>
<protein>
    <submittedName>
        <fullName evidence="2">MSP domain-containing protein</fullName>
    </submittedName>
</protein>
<evidence type="ECO:0000259" key="1">
    <source>
        <dbReference type="Pfam" id="PF24354"/>
    </source>
</evidence>